<evidence type="ECO:0000256" key="2">
    <source>
        <dbReference type="ARBA" id="ARBA00022741"/>
    </source>
</evidence>
<dbReference type="Proteomes" id="UP000239549">
    <property type="component" value="Unassembled WGS sequence"/>
</dbReference>
<dbReference type="InterPro" id="IPR003439">
    <property type="entry name" value="ABC_transporter-like_ATP-bd"/>
</dbReference>
<dbReference type="CDD" id="cd03230">
    <property type="entry name" value="ABC_DR_subfamily_A"/>
    <property type="match status" value="1"/>
</dbReference>
<evidence type="ECO:0000313" key="6">
    <source>
        <dbReference type="Proteomes" id="UP000239549"/>
    </source>
</evidence>
<dbReference type="Gene3D" id="3.40.50.300">
    <property type="entry name" value="P-loop containing nucleotide triphosphate hydrolases"/>
    <property type="match status" value="1"/>
</dbReference>
<dbReference type="InterPro" id="IPR027417">
    <property type="entry name" value="P-loop_NTPase"/>
</dbReference>
<evidence type="ECO:0000313" key="5">
    <source>
        <dbReference type="EMBL" id="GBF35772.1"/>
    </source>
</evidence>
<proteinExistence type="predicted"/>
<dbReference type="GO" id="GO:0016887">
    <property type="term" value="F:ATP hydrolysis activity"/>
    <property type="evidence" value="ECO:0007669"/>
    <property type="project" value="InterPro"/>
</dbReference>
<dbReference type="InterPro" id="IPR017871">
    <property type="entry name" value="ABC_transporter-like_CS"/>
</dbReference>
<dbReference type="EMBL" id="BFAV01000182">
    <property type="protein sequence ID" value="GBF35772.1"/>
    <property type="molecule type" value="Genomic_DNA"/>
</dbReference>
<gene>
    <name evidence="5" type="ORF">DCCM_4907</name>
</gene>
<comment type="caution">
    <text evidence="5">The sequence shown here is derived from an EMBL/GenBank/DDBJ whole genome shotgun (WGS) entry which is preliminary data.</text>
</comment>
<dbReference type="SMART" id="SM00382">
    <property type="entry name" value="AAA"/>
    <property type="match status" value="1"/>
</dbReference>
<dbReference type="SUPFAM" id="SSF52540">
    <property type="entry name" value="P-loop containing nucleoside triphosphate hydrolases"/>
    <property type="match status" value="1"/>
</dbReference>
<accession>A0A2L2XI19</accession>
<dbReference type="InterPro" id="IPR003593">
    <property type="entry name" value="AAA+_ATPase"/>
</dbReference>
<evidence type="ECO:0000259" key="4">
    <source>
        <dbReference type="PROSITE" id="PS50893"/>
    </source>
</evidence>
<keyword evidence="2" id="KW-0547">Nucleotide-binding</keyword>
<evidence type="ECO:0000256" key="3">
    <source>
        <dbReference type="ARBA" id="ARBA00022840"/>
    </source>
</evidence>
<dbReference type="AlphaFoldDB" id="A0A2L2XI19"/>
<sequence>MSAGYSSCADTVKNIEFHVDSGEIVGIIGNNGAGKSTIIKAILGLTPSISGNVHICSYSMENQARQAKKHTGYIPEVPLVYSELTLREHLMMIAAMYGMDGTAYENSARELLRSFHLEGKIDYFPSEFSKGMQQKVMIICAMLHRPSLYIIDEPFVGLDPLATRTFTGFLFEERSRGAGILMSTHILDSAEKICDRFIIMSGGRMIAQGTMSQLCENFGHFESLLDLYIHVSGLE</sequence>
<dbReference type="PROSITE" id="PS00211">
    <property type="entry name" value="ABC_TRANSPORTER_1"/>
    <property type="match status" value="1"/>
</dbReference>
<dbReference type="InterPro" id="IPR051782">
    <property type="entry name" value="ABC_Transporter_VariousFunc"/>
</dbReference>
<organism evidence="5 6">
    <name type="scientific">Desulfocucumis palustris</name>
    <dbReference type="NCBI Taxonomy" id="1898651"/>
    <lineage>
        <taxon>Bacteria</taxon>
        <taxon>Bacillati</taxon>
        <taxon>Bacillota</taxon>
        <taxon>Clostridia</taxon>
        <taxon>Eubacteriales</taxon>
        <taxon>Desulfocucumaceae</taxon>
        <taxon>Desulfocucumis</taxon>
    </lineage>
</organism>
<dbReference type="Pfam" id="PF00005">
    <property type="entry name" value="ABC_tran"/>
    <property type="match status" value="1"/>
</dbReference>
<dbReference type="PROSITE" id="PS50893">
    <property type="entry name" value="ABC_TRANSPORTER_2"/>
    <property type="match status" value="1"/>
</dbReference>
<feature type="domain" description="ABC transporter" evidence="4">
    <location>
        <begin position="3"/>
        <end position="227"/>
    </location>
</feature>
<protein>
    <submittedName>
        <fullName evidence="5">ABC transporter, ATP-binding protein EcsA</fullName>
    </submittedName>
</protein>
<evidence type="ECO:0000256" key="1">
    <source>
        <dbReference type="ARBA" id="ARBA00022448"/>
    </source>
</evidence>
<dbReference type="PANTHER" id="PTHR42939">
    <property type="entry name" value="ABC TRANSPORTER ATP-BINDING PROTEIN ALBC-RELATED"/>
    <property type="match status" value="1"/>
</dbReference>
<dbReference type="GO" id="GO:0005524">
    <property type="term" value="F:ATP binding"/>
    <property type="evidence" value="ECO:0007669"/>
    <property type="project" value="UniProtKB-KW"/>
</dbReference>
<keyword evidence="6" id="KW-1185">Reference proteome</keyword>
<name>A0A2L2XI19_9FIRM</name>
<reference evidence="6" key="1">
    <citation type="submission" date="2018-02" db="EMBL/GenBank/DDBJ databases">
        <title>Genome sequence of Desulfocucumis palustris strain NAW-5.</title>
        <authorList>
            <person name="Watanabe M."/>
            <person name="Kojima H."/>
            <person name="Fukui M."/>
        </authorList>
    </citation>
    <scope>NUCLEOTIDE SEQUENCE [LARGE SCALE GENOMIC DNA]</scope>
    <source>
        <strain evidence="6">NAW-5</strain>
    </source>
</reference>
<keyword evidence="1" id="KW-0813">Transport</keyword>
<dbReference type="PANTHER" id="PTHR42939:SF5">
    <property type="entry name" value="ABC-TYPE TRANSPORTER ATP-BINDING PROTEIN ECSA"/>
    <property type="match status" value="1"/>
</dbReference>
<keyword evidence="3 5" id="KW-0067">ATP-binding</keyword>